<sequence>METGERPRATTPQETERVRDERLRGHDESRETEIGERPRATTPRETERVRDGPTETRD</sequence>
<accession>A0A834WDH3</accession>
<evidence type="ECO:0000313" key="3">
    <source>
        <dbReference type="Proteomes" id="UP000634136"/>
    </source>
</evidence>
<dbReference type="AlphaFoldDB" id="A0A834WDH3"/>
<keyword evidence="3" id="KW-1185">Reference proteome</keyword>
<evidence type="ECO:0000313" key="2">
    <source>
        <dbReference type="EMBL" id="KAF7813139.1"/>
    </source>
</evidence>
<comment type="caution">
    <text evidence="2">The sequence shown here is derived from an EMBL/GenBank/DDBJ whole genome shotgun (WGS) entry which is preliminary data.</text>
</comment>
<evidence type="ECO:0000256" key="1">
    <source>
        <dbReference type="SAM" id="MobiDB-lite"/>
    </source>
</evidence>
<reference evidence="2" key="1">
    <citation type="submission" date="2020-09" db="EMBL/GenBank/DDBJ databases">
        <title>Genome-Enabled Discovery of Anthraquinone Biosynthesis in Senna tora.</title>
        <authorList>
            <person name="Kang S.-H."/>
            <person name="Pandey R.P."/>
            <person name="Lee C.-M."/>
            <person name="Sim J.-S."/>
            <person name="Jeong J.-T."/>
            <person name="Choi B.-S."/>
            <person name="Jung M."/>
            <person name="Ginzburg D."/>
            <person name="Zhao K."/>
            <person name="Won S.Y."/>
            <person name="Oh T.-J."/>
            <person name="Yu Y."/>
            <person name="Kim N.-H."/>
            <person name="Lee O.R."/>
            <person name="Lee T.-H."/>
            <person name="Bashyal P."/>
            <person name="Kim T.-S."/>
            <person name="Lee W.-H."/>
            <person name="Kawkins C."/>
            <person name="Kim C.-K."/>
            <person name="Kim J.S."/>
            <person name="Ahn B.O."/>
            <person name="Rhee S.Y."/>
            <person name="Sohng J.K."/>
        </authorList>
    </citation>
    <scope>NUCLEOTIDE SEQUENCE</scope>
    <source>
        <tissue evidence="2">Leaf</tissue>
    </source>
</reference>
<dbReference type="Proteomes" id="UP000634136">
    <property type="component" value="Unassembled WGS sequence"/>
</dbReference>
<proteinExistence type="predicted"/>
<name>A0A834WDH3_9FABA</name>
<gene>
    <name evidence="2" type="ORF">G2W53_034115</name>
</gene>
<organism evidence="2 3">
    <name type="scientific">Senna tora</name>
    <dbReference type="NCBI Taxonomy" id="362788"/>
    <lineage>
        <taxon>Eukaryota</taxon>
        <taxon>Viridiplantae</taxon>
        <taxon>Streptophyta</taxon>
        <taxon>Embryophyta</taxon>
        <taxon>Tracheophyta</taxon>
        <taxon>Spermatophyta</taxon>
        <taxon>Magnoliopsida</taxon>
        <taxon>eudicotyledons</taxon>
        <taxon>Gunneridae</taxon>
        <taxon>Pentapetalae</taxon>
        <taxon>rosids</taxon>
        <taxon>fabids</taxon>
        <taxon>Fabales</taxon>
        <taxon>Fabaceae</taxon>
        <taxon>Caesalpinioideae</taxon>
        <taxon>Cassia clade</taxon>
        <taxon>Senna</taxon>
    </lineage>
</organism>
<protein>
    <submittedName>
        <fullName evidence="2">Uncharacterized protein</fullName>
    </submittedName>
</protein>
<feature type="region of interest" description="Disordered" evidence="1">
    <location>
        <begin position="1"/>
        <end position="58"/>
    </location>
</feature>
<dbReference type="EMBL" id="JAAIUW010000010">
    <property type="protein sequence ID" value="KAF7813139.1"/>
    <property type="molecule type" value="Genomic_DNA"/>
</dbReference>